<proteinExistence type="predicted"/>
<evidence type="ECO:0000313" key="3">
    <source>
        <dbReference type="Proteomes" id="UP000238937"/>
    </source>
</evidence>
<protein>
    <submittedName>
        <fullName evidence="2">Transcriptional regulator</fullName>
    </submittedName>
</protein>
<dbReference type="InterPro" id="IPR039060">
    <property type="entry name" value="Antitox_HigA"/>
</dbReference>
<dbReference type="Gene3D" id="1.10.260.40">
    <property type="entry name" value="lambda repressor-like DNA-binding domains"/>
    <property type="match status" value="1"/>
</dbReference>
<feature type="domain" description="HTH cro/C1-type" evidence="1">
    <location>
        <begin position="81"/>
        <end position="134"/>
    </location>
</feature>
<accession>A0A2T1GMS5</accession>
<dbReference type="OrthoDB" id="464133at2"/>
<dbReference type="GO" id="GO:0001046">
    <property type="term" value="F:core promoter sequence-specific DNA binding"/>
    <property type="evidence" value="ECO:0007669"/>
    <property type="project" value="TreeGrafter"/>
</dbReference>
<dbReference type="SMART" id="SM00530">
    <property type="entry name" value="HTH_XRE"/>
    <property type="match status" value="1"/>
</dbReference>
<organism evidence="2 3">
    <name type="scientific">Chamaesiphon polymorphus CCALA 037</name>
    <dbReference type="NCBI Taxonomy" id="2107692"/>
    <lineage>
        <taxon>Bacteria</taxon>
        <taxon>Bacillati</taxon>
        <taxon>Cyanobacteriota</taxon>
        <taxon>Cyanophyceae</taxon>
        <taxon>Gomontiellales</taxon>
        <taxon>Chamaesiphonaceae</taxon>
        <taxon>Chamaesiphon</taxon>
    </lineage>
</organism>
<dbReference type="RefSeq" id="WP_106299778.1">
    <property type="nucleotide sequence ID" value="NZ_PVWO01000012.1"/>
</dbReference>
<dbReference type="EMBL" id="PVWO01000012">
    <property type="protein sequence ID" value="PSB59170.1"/>
    <property type="molecule type" value="Genomic_DNA"/>
</dbReference>
<comment type="caution">
    <text evidence="2">The sequence shown here is derived from an EMBL/GenBank/DDBJ whole genome shotgun (WGS) entry which is preliminary data.</text>
</comment>
<dbReference type="GO" id="GO:0006355">
    <property type="term" value="P:regulation of DNA-templated transcription"/>
    <property type="evidence" value="ECO:0007669"/>
    <property type="project" value="InterPro"/>
</dbReference>
<sequence length="135" mass="15429">MTLTFNRDLYALLLSKYQPKVIETEQEYRQALMVLEHFVFKKDRTPEELALYDLAVVLVKDYESKICPMDDWRSQSPSEMLQYLMESSGRKQSDLVGIIGSSGIVSEVVNGKRSISKSQAKKLGELFQVSPSLFI</sequence>
<dbReference type="SUPFAM" id="SSF47413">
    <property type="entry name" value="lambda repressor-like DNA-binding domains"/>
    <property type="match status" value="1"/>
</dbReference>
<reference evidence="2 3" key="1">
    <citation type="submission" date="2018-03" db="EMBL/GenBank/DDBJ databases">
        <title>The ancient ancestry and fast evolution of plastids.</title>
        <authorList>
            <person name="Moore K.R."/>
            <person name="Magnabosco C."/>
            <person name="Momper L."/>
            <person name="Gold D.A."/>
            <person name="Bosak T."/>
            <person name="Fournier G.P."/>
        </authorList>
    </citation>
    <scope>NUCLEOTIDE SEQUENCE [LARGE SCALE GENOMIC DNA]</scope>
    <source>
        <strain evidence="2 3">CCALA 037</strain>
    </source>
</reference>
<gene>
    <name evidence="2" type="ORF">C7B77_01910</name>
</gene>
<keyword evidence="3" id="KW-1185">Reference proteome</keyword>
<dbReference type="PANTHER" id="PTHR40455:SF1">
    <property type="entry name" value="ANTITOXIN HIGA"/>
    <property type="match status" value="1"/>
</dbReference>
<dbReference type="Proteomes" id="UP000238937">
    <property type="component" value="Unassembled WGS sequence"/>
</dbReference>
<name>A0A2T1GMS5_9CYAN</name>
<dbReference type="PANTHER" id="PTHR40455">
    <property type="entry name" value="ANTITOXIN HIGA"/>
    <property type="match status" value="1"/>
</dbReference>
<dbReference type="InterPro" id="IPR001387">
    <property type="entry name" value="Cro/C1-type_HTH"/>
</dbReference>
<evidence type="ECO:0000259" key="1">
    <source>
        <dbReference type="PROSITE" id="PS50943"/>
    </source>
</evidence>
<dbReference type="InterPro" id="IPR010982">
    <property type="entry name" value="Lambda_DNA-bd_dom_sf"/>
</dbReference>
<dbReference type="PROSITE" id="PS50943">
    <property type="entry name" value="HTH_CROC1"/>
    <property type="match status" value="1"/>
</dbReference>
<evidence type="ECO:0000313" key="2">
    <source>
        <dbReference type="EMBL" id="PSB59170.1"/>
    </source>
</evidence>
<dbReference type="AlphaFoldDB" id="A0A2T1GMS5"/>